<evidence type="ECO:0000256" key="1">
    <source>
        <dbReference type="ARBA" id="ARBA00004196"/>
    </source>
</evidence>
<evidence type="ECO:0000313" key="7">
    <source>
        <dbReference type="Proteomes" id="UP000274046"/>
    </source>
</evidence>
<evidence type="ECO:0000256" key="3">
    <source>
        <dbReference type="ARBA" id="ARBA00023157"/>
    </source>
</evidence>
<dbReference type="Proteomes" id="UP000274046">
    <property type="component" value="Unassembled WGS sequence"/>
</dbReference>
<dbReference type="Pfam" id="PF13905">
    <property type="entry name" value="Thioredoxin_8"/>
    <property type="match status" value="1"/>
</dbReference>
<name>A0A3N0C060_9SPHI</name>
<protein>
    <submittedName>
        <fullName evidence="6">AhpC/TSA family protein</fullName>
    </submittedName>
</protein>
<organism evidence="6 7">
    <name type="scientific">Pedobacter jejuensis</name>
    <dbReference type="NCBI Taxonomy" id="1268550"/>
    <lineage>
        <taxon>Bacteria</taxon>
        <taxon>Pseudomonadati</taxon>
        <taxon>Bacteroidota</taxon>
        <taxon>Sphingobacteriia</taxon>
        <taxon>Sphingobacteriales</taxon>
        <taxon>Sphingobacteriaceae</taxon>
        <taxon>Pedobacter</taxon>
    </lineage>
</organism>
<evidence type="ECO:0000256" key="4">
    <source>
        <dbReference type="ARBA" id="ARBA00023284"/>
    </source>
</evidence>
<dbReference type="PROSITE" id="PS51352">
    <property type="entry name" value="THIOREDOXIN_2"/>
    <property type="match status" value="1"/>
</dbReference>
<dbReference type="SUPFAM" id="SSF52833">
    <property type="entry name" value="Thioredoxin-like"/>
    <property type="match status" value="1"/>
</dbReference>
<keyword evidence="3" id="KW-1015">Disulfide bond</keyword>
<dbReference type="AlphaFoldDB" id="A0A3N0C060"/>
<keyword evidence="2" id="KW-0201">Cytochrome c-type biogenesis</keyword>
<sequence>MNKKLLLIIFSFAFTNIYSQDSFRVSGVVLPALGAKKAYLIIKSNDQRKIIHKDSSAVINGSFKISGMLSEPSQNATLRLETVKKSYTYDFVLDSGINNIKPVWNNIDEGSRGIMQSETVSNAIKNKIDSIKRKSYRDYATKEGITGGFALPKEENHRQCVEILSLLKKYPDNYYSLISLFILSKSAIMYDYPEEIIETFNEFSIELKSSALGRELIANKTGDIKAKLNAIEGHLAPVFTALDVNNYEFTNNSFTKYPYLIVFSATWCIPCQKQLPALQSLYSKYNKNGLKIIYISLDKDFEKWKKHIRQNPKEWINISDASEYQKGRIGKLYHVSAVPTYILVNQNGIISYNSDTMDPDLSKIEKYVEQTISLKDQ</sequence>
<proteinExistence type="predicted"/>
<keyword evidence="4" id="KW-0676">Redox-active center</keyword>
<dbReference type="OrthoDB" id="756377at2"/>
<dbReference type="CDD" id="cd02966">
    <property type="entry name" value="TlpA_like_family"/>
    <property type="match status" value="1"/>
</dbReference>
<dbReference type="EMBL" id="RBEE01000006">
    <property type="protein sequence ID" value="RNL55407.1"/>
    <property type="molecule type" value="Genomic_DNA"/>
</dbReference>
<keyword evidence="7" id="KW-1185">Reference proteome</keyword>
<dbReference type="InterPro" id="IPR013766">
    <property type="entry name" value="Thioredoxin_domain"/>
</dbReference>
<dbReference type="InterPro" id="IPR050553">
    <property type="entry name" value="Thioredoxin_ResA/DsbE_sf"/>
</dbReference>
<evidence type="ECO:0000313" key="6">
    <source>
        <dbReference type="EMBL" id="RNL55407.1"/>
    </source>
</evidence>
<dbReference type="InterPro" id="IPR036249">
    <property type="entry name" value="Thioredoxin-like_sf"/>
</dbReference>
<comment type="subcellular location">
    <subcellularLocation>
        <location evidence="1">Cell envelope</location>
    </subcellularLocation>
</comment>
<dbReference type="InterPro" id="IPR012336">
    <property type="entry name" value="Thioredoxin-like_fold"/>
</dbReference>
<dbReference type="PANTHER" id="PTHR42852">
    <property type="entry name" value="THIOL:DISULFIDE INTERCHANGE PROTEIN DSBE"/>
    <property type="match status" value="1"/>
</dbReference>
<dbReference type="GO" id="GO:0030313">
    <property type="term" value="C:cell envelope"/>
    <property type="evidence" value="ECO:0007669"/>
    <property type="project" value="UniProtKB-SubCell"/>
</dbReference>
<dbReference type="RefSeq" id="WP_123204744.1">
    <property type="nucleotide sequence ID" value="NZ_RBEE01000006.1"/>
</dbReference>
<gene>
    <name evidence="6" type="ORF">D7004_04825</name>
</gene>
<accession>A0A3N0C060</accession>
<evidence type="ECO:0000256" key="2">
    <source>
        <dbReference type="ARBA" id="ARBA00022748"/>
    </source>
</evidence>
<dbReference type="GO" id="GO:0017004">
    <property type="term" value="P:cytochrome complex assembly"/>
    <property type="evidence" value="ECO:0007669"/>
    <property type="project" value="UniProtKB-KW"/>
</dbReference>
<dbReference type="PANTHER" id="PTHR42852:SF6">
    <property type="entry name" value="THIOL:DISULFIDE INTERCHANGE PROTEIN DSBE"/>
    <property type="match status" value="1"/>
</dbReference>
<dbReference type="Gene3D" id="3.40.30.10">
    <property type="entry name" value="Glutaredoxin"/>
    <property type="match status" value="1"/>
</dbReference>
<evidence type="ECO:0000259" key="5">
    <source>
        <dbReference type="PROSITE" id="PS51352"/>
    </source>
</evidence>
<feature type="domain" description="Thioredoxin" evidence="5">
    <location>
        <begin position="230"/>
        <end position="373"/>
    </location>
</feature>
<comment type="caution">
    <text evidence="6">The sequence shown here is derived from an EMBL/GenBank/DDBJ whole genome shotgun (WGS) entry which is preliminary data.</text>
</comment>
<reference evidence="6 7" key="1">
    <citation type="submission" date="2018-10" db="EMBL/GenBank/DDBJ databases">
        <title>Genome sequencing of Pedobacter jejuensis TNB23.</title>
        <authorList>
            <person name="Cho Y.-J."/>
            <person name="Cho A."/>
            <person name="Kim O.-S."/>
        </authorList>
    </citation>
    <scope>NUCLEOTIDE SEQUENCE [LARGE SCALE GENOMIC DNA]</scope>
    <source>
        <strain evidence="6 7">TNB23</strain>
    </source>
</reference>